<evidence type="ECO:0000256" key="1">
    <source>
        <dbReference type="SAM" id="MobiDB-lite"/>
    </source>
</evidence>
<feature type="transmembrane region" description="Helical" evidence="2">
    <location>
        <begin position="129"/>
        <end position="146"/>
    </location>
</feature>
<accession>A0A7D4U635</accession>
<proteinExistence type="predicted"/>
<feature type="transmembrane region" description="Helical" evidence="2">
    <location>
        <begin position="327"/>
        <end position="348"/>
    </location>
</feature>
<evidence type="ECO:0000313" key="3">
    <source>
        <dbReference type="EMBL" id="QKJ18026.1"/>
    </source>
</evidence>
<feature type="transmembrane region" description="Helical" evidence="2">
    <location>
        <begin position="97"/>
        <end position="117"/>
    </location>
</feature>
<feature type="transmembrane region" description="Helical" evidence="2">
    <location>
        <begin position="158"/>
        <end position="178"/>
    </location>
</feature>
<dbReference type="PANTHER" id="PTHR36840:SF1">
    <property type="entry name" value="BLL5714 PROTEIN"/>
    <property type="match status" value="1"/>
</dbReference>
<dbReference type="Proteomes" id="UP000502498">
    <property type="component" value="Chromosome"/>
</dbReference>
<organism evidence="3 4">
    <name type="scientific">Microbacterium hominis</name>
    <dbReference type="NCBI Taxonomy" id="162426"/>
    <lineage>
        <taxon>Bacteria</taxon>
        <taxon>Bacillati</taxon>
        <taxon>Actinomycetota</taxon>
        <taxon>Actinomycetes</taxon>
        <taxon>Micrococcales</taxon>
        <taxon>Microbacteriaceae</taxon>
        <taxon>Microbacterium</taxon>
    </lineage>
</organism>
<feature type="transmembrane region" description="Helical" evidence="2">
    <location>
        <begin position="223"/>
        <end position="243"/>
    </location>
</feature>
<dbReference type="RefSeq" id="WP_172988406.1">
    <property type="nucleotide sequence ID" value="NZ_CP054038.1"/>
</dbReference>
<keyword evidence="2" id="KW-0472">Membrane</keyword>
<sequence>MTSGSTRPRRPHGLVPMSGRNPRDAHRAATPLELLYDLTLVVAFSIAGSEFAHSLAAGHVVSGLLAFLFCMFAIIWAWMTFAWFASAYDTDDWGFRIATLVQMLGVTILALGIGDLFAGFDEGRLDNAVIVVGYVIMRLSMISLWLRAARNDPEHRPVLLGYVKIIGAAQIGWIITAFPLPVPVLLALMTTLYLTEVGGSAILESREGRLPIHPHHIAERFGLLGIITFGEVVLGTTTAVGAVTVEVGWTVDAAVLAFSGIAMVVGMWWVYFALPHGEILSRRRDLAVRWAYSHLVLYSAIAAVGAGLHAVAYYLEHHSELDAVATTLTVAIPLLVYVLALYAAFHLVLPGRDPVHTWLIVATVATIAGAVGLAMTGVSIAWPVLVLTAAPWISVVGYEVYGDTHARRVLETL</sequence>
<evidence type="ECO:0000256" key="2">
    <source>
        <dbReference type="SAM" id="Phobius"/>
    </source>
</evidence>
<dbReference type="InterPro" id="IPR010640">
    <property type="entry name" value="Low_temperature_requirement_A"/>
</dbReference>
<dbReference type="Pfam" id="PF06772">
    <property type="entry name" value="LtrA"/>
    <property type="match status" value="1"/>
</dbReference>
<feature type="transmembrane region" description="Helical" evidence="2">
    <location>
        <begin position="380"/>
        <end position="401"/>
    </location>
</feature>
<protein>
    <submittedName>
        <fullName evidence="3">Low temperature requirement protein A</fullName>
    </submittedName>
</protein>
<feature type="transmembrane region" description="Helical" evidence="2">
    <location>
        <begin position="295"/>
        <end position="315"/>
    </location>
</feature>
<feature type="transmembrane region" description="Helical" evidence="2">
    <location>
        <begin position="355"/>
        <end position="374"/>
    </location>
</feature>
<dbReference type="EMBL" id="CP054038">
    <property type="protein sequence ID" value="QKJ18026.1"/>
    <property type="molecule type" value="Genomic_DNA"/>
</dbReference>
<reference evidence="3 4" key="1">
    <citation type="submission" date="2020-05" db="EMBL/GenBank/DDBJ databases">
        <title>Strain PA2F3 complete genome.</title>
        <authorList>
            <person name="Kim Y.-S."/>
            <person name="Kim S.-J."/>
            <person name="Jung H.-k."/>
            <person name="Kim S.-E."/>
            <person name="Kim K.-H."/>
        </authorList>
    </citation>
    <scope>NUCLEOTIDE SEQUENCE [LARGE SCALE GENOMIC DNA]</scope>
    <source>
        <strain evidence="3 4">PA2F3</strain>
    </source>
</reference>
<feature type="transmembrane region" description="Helical" evidence="2">
    <location>
        <begin position="64"/>
        <end position="85"/>
    </location>
</feature>
<dbReference type="AlphaFoldDB" id="A0A7D4U635"/>
<gene>
    <name evidence="3" type="ORF">HQM25_00400</name>
</gene>
<feature type="region of interest" description="Disordered" evidence="1">
    <location>
        <begin position="1"/>
        <end position="23"/>
    </location>
</feature>
<evidence type="ECO:0000313" key="4">
    <source>
        <dbReference type="Proteomes" id="UP000502498"/>
    </source>
</evidence>
<feature type="transmembrane region" description="Helical" evidence="2">
    <location>
        <begin position="255"/>
        <end position="274"/>
    </location>
</feature>
<name>A0A7D4U635_9MICO</name>
<keyword evidence="2" id="KW-0812">Transmembrane</keyword>
<dbReference type="PANTHER" id="PTHR36840">
    <property type="entry name" value="BLL5714 PROTEIN"/>
    <property type="match status" value="1"/>
</dbReference>
<keyword evidence="2" id="KW-1133">Transmembrane helix</keyword>